<sequence>MSTTALLHHLPHFGVAPRGTAKGSTPVTAVPPVPALSPTPALRPHEPPGADAVRAAAEEARRVALEEAAIALAACAQQLADAEAAFAARLEEEIAEARARWCMEEGDRLASLIGTGLDEVETRICEALAAVLRPFVSGAARARALDELARRVRDLLRAGAAGPAITITGSGDLAAAMRDRLADVPGIVLAEGSASDLRITCDDSVLETQLSGWAAAAARGN</sequence>
<evidence type="ECO:0000313" key="5">
    <source>
        <dbReference type="Proteomes" id="UP001144397"/>
    </source>
</evidence>
<feature type="region of interest" description="Disordered" evidence="2">
    <location>
        <begin position="17"/>
        <end position="50"/>
    </location>
</feature>
<comment type="caution">
    <text evidence="3">The sequence shown here is derived from an EMBL/GenBank/DDBJ whole genome shotgun (WGS) entry which is preliminary data.</text>
</comment>
<keyword evidence="6" id="KW-1185">Reference proteome</keyword>
<accession>A0A9W6CJN9</accession>
<feature type="coiled-coil region" evidence="1">
    <location>
        <begin position="65"/>
        <end position="100"/>
    </location>
</feature>
<name>A0A9W6CJN9_XANFL</name>
<dbReference type="EMBL" id="JAVDPY010000003">
    <property type="protein sequence ID" value="MDR6333809.1"/>
    <property type="molecule type" value="Genomic_DNA"/>
</dbReference>
<gene>
    <name evidence="4" type="ORF">GGQ86_002279</name>
    <name evidence="3" type="ORF">XFLAVUS301_01110</name>
</gene>
<evidence type="ECO:0000256" key="2">
    <source>
        <dbReference type="SAM" id="MobiDB-lite"/>
    </source>
</evidence>
<proteinExistence type="predicted"/>
<keyword evidence="1" id="KW-0175">Coiled coil</keyword>
<evidence type="ECO:0000256" key="1">
    <source>
        <dbReference type="SAM" id="Coils"/>
    </source>
</evidence>
<protein>
    <submittedName>
        <fullName evidence="3">Uncharacterized protein</fullName>
    </submittedName>
</protein>
<dbReference type="EMBL" id="BSDO01000001">
    <property type="protein sequence ID" value="GLI20437.1"/>
    <property type="molecule type" value="Genomic_DNA"/>
</dbReference>
<organism evidence="3 5">
    <name type="scientific">Xanthobacter flavus</name>
    <dbReference type="NCBI Taxonomy" id="281"/>
    <lineage>
        <taxon>Bacteria</taxon>
        <taxon>Pseudomonadati</taxon>
        <taxon>Pseudomonadota</taxon>
        <taxon>Alphaproteobacteria</taxon>
        <taxon>Hyphomicrobiales</taxon>
        <taxon>Xanthobacteraceae</taxon>
        <taxon>Xanthobacter</taxon>
    </lineage>
</organism>
<dbReference type="RefSeq" id="WP_281804583.1">
    <property type="nucleotide sequence ID" value="NZ_BSDO01000001.1"/>
</dbReference>
<reference evidence="3" key="1">
    <citation type="submission" date="2022-12" db="EMBL/GenBank/DDBJ databases">
        <title>Reference genome sequencing for broad-spectrum identification of bacterial and archaeal isolates by mass spectrometry.</title>
        <authorList>
            <person name="Sekiguchi Y."/>
            <person name="Tourlousse D.M."/>
        </authorList>
    </citation>
    <scope>NUCLEOTIDE SEQUENCE</scope>
    <source>
        <strain evidence="3">301</strain>
    </source>
</reference>
<dbReference type="GeneID" id="95760903"/>
<dbReference type="Proteomes" id="UP001245370">
    <property type="component" value="Unassembled WGS sequence"/>
</dbReference>
<evidence type="ECO:0000313" key="4">
    <source>
        <dbReference type="EMBL" id="MDR6333809.1"/>
    </source>
</evidence>
<reference evidence="4 6" key="2">
    <citation type="submission" date="2023-07" db="EMBL/GenBank/DDBJ databases">
        <title>Genomic Encyclopedia of Type Strains, Phase IV (KMG-IV): sequencing the most valuable type-strain genomes for metagenomic binning, comparative biology and taxonomic classification.</title>
        <authorList>
            <person name="Goeker M."/>
        </authorList>
    </citation>
    <scope>NUCLEOTIDE SEQUENCE [LARGE SCALE GENOMIC DNA]</scope>
    <source>
        <strain evidence="4 6">DSM 338</strain>
    </source>
</reference>
<dbReference type="Proteomes" id="UP001144397">
    <property type="component" value="Unassembled WGS sequence"/>
</dbReference>
<dbReference type="AlphaFoldDB" id="A0A9W6CJN9"/>
<evidence type="ECO:0000313" key="6">
    <source>
        <dbReference type="Proteomes" id="UP001245370"/>
    </source>
</evidence>
<evidence type="ECO:0000313" key="3">
    <source>
        <dbReference type="EMBL" id="GLI20437.1"/>
    </source>
</evidence>